<comment type="caution">
    <text evidence="2">The sequence shown here is derived from an EMBL/GenBank/DDBJ whole genome shotgun (WGS) entry which is preliminary data.</text>
</comment>
<keyword evidence="3" id="KW-1185">Reference proteome</keyword>
<evidence type="ECO:0000259" key="1">
    <source>
        <dbReference type="Pfam" id="PF00534"/>
    </source>
</evidence>
<organism evidence="2 3">
    <name type="scientific">Shewanella septentrionalis</name>
    <dbReference type="NCBI Taxonomy" id="2952223"/>
    <lineage>
        <taxon>Bacteria</taxon>
        <taxon>Pseudomonadati</taxon>
        <taxon>Pseudomonadota</taxon>
        <taxon>Gammaproteobacteria</taxon>
        <taxon>Alteromonadales</taxon>
        <taxon>Shewanellaceae</taxon>
        <taxon>Shewanella</taxon>
    </lineage>
</organism>
<evidence type="ECO:0000313" key="2">
    <source>
        <dbReference type="EMBL" id="MCT7943832.1"/>
    </source>
</evidence>
<feature type="domain" description="Glycosyl transferase family 1" evidence="1">
    <location>
        <begin position="165"/>
        <end position="317"/>
    </location>
</feature>
<dbReference type="SUPFAM" id="SSF53756">
    <property type="entry name" value="UDP-Glycosyltransferase/glycogen phosphorylase"/>
    <property type="match status" value="1"/>
</dbReference>
<dbReference type="EMBL" id="JAMTCC010000001">
    <property type="protein sequence ID" value="MCT7943832.1"/>
    <property type="molecule type" value="Genomic_DNA"/>
</dbReference>
<protein>
    <submittedName>
        <fullName evidence="2">Glycosyltransferase</fullName>
    </submittedName>
</protein>
<evidence type="ECO:0000313" key="3">
    <source>
        <dbReference type="Proteomes" id="UP001155604"/>
    </source>
</evidence>
<proteinExistence type="predicted"/>
<name>A0A9X3ARI5_9GAMM</name>
<dbReference type="InterPro" id="IPR001296">
    <property type="entry name" value="Glyco_trans_1"/>
</dbReference>
<dbReference type="Gene3D" id="3.40.50.2000">
    <property type="entry name" value="Glycogen Phosphorylase B"/>
    <property type="match status" value="1"/>
</dbReference>
<reference evidence="2" key="1">
    <citation type="journal article" date="2023" name="Int. J. Syst. Evol. Microbiol.">
        <title>&lt;i&gt;Shewanella septentrionalis&lt;/i&gt; sp. nov. and &lt;i&gt;Shewanella holmiensis&lt;/i&gt; sp. nov., isolated from Baltic Sea water and sediments.</title>
        <authorList>
            <person name="Martin-Rodriguez A.J."/>
            <person name="Thorell K."/>
            <person name="Joffre E."/>
            <person name="Jensie-Markopoulos S."/>
            <person name="Moore E.R.B."/>
            <person name="Sjoling A."/>
        </authorList>
    </citation>
    <scope>NUCLEOTIDE SEQUENCE</scope>
    <source>
        <strain evidence="2">SP1W3</strain>
    </source>
</reference>
<gene>
    <name evidence="2" type="ORF">NE536_00380</name>
</gene>
<dbReference type="RefSeq" id="WP_261271437.1">
    <property type="nucleotide sequence ID" value="NZ_JAMTCC010000001.1"/>
</dbReference>
<dbReference type="Proteomes" id="UP001155604">
    <property type="component" value="Unassembled WGS sequence"/>
</dbReference>
<accession>A0A9X3ARI5</accession>
<sequence>MMDSYLNIGVKPKVLLNSCPTKCNEPYDIVFAGKHPFKRMCRFINTLYTFKPDYIDCYDYSILSLYYVVIAKLLRVKIRFWLIGGELKEDKTHFNKSSYFLSIFIKVKTAFTRLSLRLSDLILAKELHHLVSISSINKKLINKTISIYNCVPVKDAYQVRDKIAKDFIYANAVIESRNVSTFVEALSTLKKNGFKFLASIYGFNSISNEVYGVRAEGYSNRVLNILAEADLDNEVIADGFILNISQEMVKHKFFVLPADFILANYALLEAMSYGLVPIIFPGNGYEKIITDGVNGIVAFDFNLQSALEKALNLSDSEYEKMSLSAYQKVRSDFSLSEWSSKLLSTL</sequence>
<dbReference type="GO" id="GO:0016757">
    <property type="term" value="F:glycosyltransferase activity"/>
    <property type="evidence" value="ECO:0007669"/>
    <property type="project" value="InterPro"/>
</dbReference>
<dbReference type="Pfam" id="PF00534">
    <property type="entry name" value="Glycos_transf_1"/>
    <property type="match status" value="1"/>
</dbReference>
<dbReference type="AlphaFoldDB" id="A0A9X3ARI5"/>